<dbReference type="AlphaFoldDB" id="A0A8H6TGS3"/>
<dbReference type="Proteomes" id="UP000613580">
    <property type="component" value="Unassembled WGS sequence"/>
</dbReference>
<organism evidence="2 3">
    <name type="scientific">Mycena chlorophos</name>
    <name type="common">Agaric fungus</name>
    <name type="synonym">Agaricus chlorophos</name>
    <dbReference type="NCBI Taxonomy" id="658473"/>
    <lineage>
        <taxon>Eukaryota</taxon>
        <taxon>Fungi</taxon>
        <taxon>Dikarya</taxon>
        <taxon>Basidiomycota</taxon>
        <taxon>Agaricomycotina</taxon>
        <taxon>Agaricomycetes</taxon>
        <taxon>Agaricomycetidae</taxon>
        <taxon>Agaricales</taxon>
        <taxon>Marasmiineae</taxon>
        <taxon>Mycenaceae</taxon>
        <taxon>Mycena</taxon>
    </lineage>
</organism>
<proteinExistence type="predicted"/>
<dbReference type="SUPFAM" id="SSF52058">
    <property type="entry name" value="L domain-like"/>
    <property type="match status" value="1"/>
</dbReference>
<protein>
    <submittedName>
        <fullName evidence="2">F-box domain-containing protein</fullName>
    </submittedName>
</protein>
<keyword evidence="3" id="KW-1185">Reference proteome</keyword>
<feature type="region of interest" description="Disordered" evidence="1">
    <location>
        <begin position="1"/>
        <end position="25"/>
    </location>
</feature>
<evidence type="ECO:0000313" key="3">
    <source>
        <dbReference type="Proteomes" id="UP000613580"/>
    </source>
</evidence>
<dbReference type="EMBL" id="JACAZE010000005">
    <property type="protein sequence ID" value="KAF7317393.1"/>
    <property type="molecule type" value="Genomic_DNA"/>
</dbReference>
<accession>A0A8H6TGS3</accession>
<dbReference type="Gene3D" id="3.80.10.10">
    <property type="entry name" value="Ribonuclease Inhibitor"/>
    <property type="match status" value="1"/>
</dbReference>
<evidence type="ECO:0000256" key="1">
    <source>
        <dbReference type="SAM" id="MobiDB-lite"/>
    </source>
</evidence>
<reference evidence="2" key="1">
    <citation type="submission" date="2020-05" db="EMBL/GenBank/DDBJ databases">
        <title>Mycena genomes resolve the evolution of fungal bioluminescence.</title>
        <authorList>
            <person name="Tsai I.J."/>
        </authorList>
    </citation>
    <scope>NUCLEOTIDE SEQUENCE</scope>
    <source>
        <strain evidence="2">110903Hualien_Pintung</strain>
    </source>
</reference>
<name>A0A8H6TGS3_MYCCL</name>
<gene>
    <name evidence="2" type="ORF">HMN09_00475600</name>
</gene>
<feature type="compositionally biased region" description="Polar residues" evidence="1">
    <location>
        <begin position="13"/>
        <end position="22"/>
    </location>
</feature>
<dbReference type="OrthoDB" id="2603857at2759"/>
<sequence length="523" mass="57031">MSSSPPALPEPTTAISPTQQPETPAIRAPAGHATRLPLDVLGEIFQHAAVQNFTTSSAAGCHLHHSFQLRLLAVSRSWRHAALSTHRLWNRLLVGCADDGGEKMAKVIHTWLSRSGALPLSIVVGLPNTVAGQTRIMDVLLGFAARWSIVHITPMRSHHNPLPFSTKFWPAKMPLLQSLTIYGSVKLKLTQNQHQTWPSLRELHLGREFEPSFISGNLALFRQLTQLSLHLDEPAALIPILMHCDALEHLEVEIDSEFTDLDHGPGADVPIRLDHLVHLGLGEYGVLAIPPSLTVPRLDSLSVANMEDAHIQCISALLERSQCPVTHVQLLYNAHLPRPPGDEGSWIIPLLPFLASLPISTTKLALECTDWTRNDFIITAAAVALNTNLHSSLRKFKVLILTGTVDAEEMKDPVPVLAFALAWCLGPRVPGMPAGNLPSPPDSDSEAHPLAAETETADGSEGGESERVTGQPARLEHLGIYLHGLQFPRNIADSLENELGLDISVLDEEDLEEERACEPGSEL</sequence>
<feature type="region of interest" description="Disordered" evidence="1">
    <location>
        <begin position="433"/>
        <end position="471"/>
    </location>
</feature>
<dbReference type="InterPro" id="IPR032675">
    <property type="entry name" value="LRR_dom_sf"/>
</dbReference>
<evidence type="ECO:0000313" key="2">
    <source>
        <dbReference type="EMBL" id="KAF7317393.1"/>
    </source>
</evidence>
<comment type="caution">
    <text evidence="2">The sequence shown here is derived from an EMBL/GenBank/DDBJ whole genome shotgun (WGS) entry which is preliminary data.</text>
</comment>